<organism evidence="1 2">
    <name type="scientific">Dreissena polymorpha</name>
    <name type="common">Zebra mussel</name>
    <name type="synonym">Mytilus polymorpha</name>
    <dbReference type="NCBI Taxonomy" id="45954"/>
    <lineage>
        <taxon>Eukaryota</taxon>
        <taxon>Metazoa</taxon>
        <taxon>Spiralia</taxon>
        <taxon>Lophotrochozoa</taxon>
        <taxon>Mollusca</taxon>
        <taxon>Bivalvia</taxon>
        <taxon>Autobranchia</taxon>
        <taxon>Heteroconchia</taxon>
        <taxon>Euheterodonta</taxon>
        <taxon>Imparidentia</taxon>
        <taxon>Neoheterodontei</taxon>
        <taxon>Myida</taxon>
        <taxon>Dreissenoidea</taxon>
        <taxon>Dreissenidae</taxon>
        <taxon>Dreissena</taxon>
    </lineage>
</organism>
<reference evidence="1" key="2">
    <citation type="submission" date="2020-11" db="EMBL/GenBank/DDBJ databases">
        <authorList>
            <person name="McCartney M.A."/>
            <person name="Auch B."/>
            <person name="Kono T."/>
            <person name="Mallez S."/>
            <person name="Becker A."/>
            <person name="Gohl D.M."/>
            <person name="Silverstein K.A.T."/>
            <person name="Koren S."/>
            <person name="Bechman K.B."/>
            <person name="Herman A."/>
            <person name="Abrahante J.E."/>
            <person name="Garbe J."/>
        </authorList>
    </citation>
    <scope>NUCLEOTIDE SEQUENCE</scope>
    <source>
        <strain evidence="1">Duluth1</strain>
        <tissue evidence="1">Whole animal</tissue>
    </source>
</reference>
<evidence type="ECO:0000313" key="1">
    <source>
        <dbReference type="EMBL" id="KAH3755727.1"/>
    </source>
</evidence>
<dbReference type="EMBL" id="JAIWYP010000010">
    <property type="protein sequence ID" value="KAH3755727.1"/>
    <property type="molecule type" value="Genomic_DNA"/>
</dbReference>
<protein>
    <submittedName>
        <fullName evidence="1">Uncharacterized protein</fullName>
    </submittedName>
</protein>
<keyword evidence="2" id="KW-1185">Reference proteome</keyword>
<name>A0A9D4ID42_DREPO</name>
<proteinExistence type="predicted"/>
<sequence length="62" mass="6737">MQVALFVPVGQGLIQSHPAGSRVLGLAVGLQVPRGKVTSEIKKETPALSRSNRVRQCMFYTQ</sequence>
<comment type="caution">
    <text evidence="1">The sequence shown here is derived from an EMBL/GenBank/DDBJ whole genome shotgun (WGS) entry which is preliminary data.</text>
</comment>
<reference evidence="1" key="1">
    <citation type="journal article" date="2019" name="bioRxiv">
        <title>The Genome of the Zebra Mussel, Dreissena polymorpha: A Resource for Invasive Species Research.</title>
        <authorList>
            <person name="McCartney M.A."/>
            <person name="Auch B."/>
            <person name="Kono T."/>
            <person name="Mallez S."/>
            <person name="Zhang Y."/>
            <person name="Obille A."/>
            <person name="Becker A."/>
            <person name="Abrahante J.E."/>
            <person name="Garbe J."/>
            <person name="Badalamenti J.P."/>
            <person name="Herman A."/>
            <person name="Mangelson H."/>
            <person name="Liachko I."/>
            <person name="Sullivan S."/>
            <person name="Sone E.D."/>
            <person name="Koren S."/>
            <person name="Silverstein K.A.T."/>
            <person name="Beckman K.B."/>
            <person name="Gohl D.M."/>
        </authorList>
    </citation>
    <scope>NUCLEOTIDE SEQUENCE</scope>
    <source>
        <strain evidence="1">Duluth1</strain>
        <tissue evidence="1">Whole animal</tissue>
    </source>
</reference>
<evidence type="ECO:0000313" key="2">
    <source>
        <dbReference type="Proteomes" id="UP000828390"/>
    </source>
</evidence>
<gene>
    <name evidence="1" type="ORF">DPMN_190427</name>
</gene>
<accession>A0A9D4ID42</accession>
<dbReference type="Proteomes" id="UP000828390">
    <property type="component" value="Unassembled WGS sequence"/>
</dbReference>
<dbReference type="AlphaFoldDB" id="A0A9D4ID42"/>